<evidence type="ECO:0000313" key="5">
    <source>
        <dbReference type="Proteomes" id="UP000231632"/>
    </source>
</evidence>
<dbReference type="RefSeq" id="WP_072658635.1">
    <property type="nucleotide sequence ID" value="NZ_BDFD01000002.1"/>
</dbReference>
<sequence>MNIAKMMQQAKKMQENMAKMQEELAAMEIHGEAGGGMVKVTMCGDRSVRRIAIDDSLWQEQDKGLVEDLVTAAINHASQKVEEVAKQKQQGMMAGMPLPPGFSL</sequence>
<comment type="similarity">
    <text evidence="2">Belongs to the YbaB/EbfC family.</text>
</comment>
<keyword evidence="3" id="KW-0175">Coiled coil</keyword>
<protein>
    <recommendedName>
        <fullName evidence="2">Nucleoid-associated protein MMIC_P0384</fullName>
    </recommendedName>
</protein>
<evidence type="ECO:0000256" key="2">
    <source>
        <dbReference type="HAMAP-Rule" id="MF_00274"/>
    </source>
</evidence>
<dbReference type="GO" id="GO:0005829">
    <property type="term" value="C:cytosol"/>
    <property type="evidence" value="ECO:0007669"/>
    <property type="project" value="TreeGrafter"/>
</dbReference>
<comment type="subcellular location">
    <subcellularLocation>
        <location evidence="2">Cytoplasm</location>
        <location evidence="2">Nucleoid</location>
    </subcellularLocation>
</comment>
<dbReference type="InterPro" id="IPR004401">
    <property type="entry name" value="YbaB/EbfC"/>
</dbReference>
<dbReference type="PIRSF" id="PIRSF004555">
    <property type="entry name" value="UCP004555"/>
    <property type="match status" value="1"/>
</dbReference>
<dbReference type="InterPro" id="IPR036894">
    <property type="entry name" value="YbaB-like_sf"/>
</dbReference>
<dbReference type="AlphaFoldDB" id="A0A1L8CKM0"/>
<dbReference type="Pfam" id="PF02575">
    <property type="entry name" value="YbaB_DNA_bd"/>
    <property type="match status" value="1"/>
</dbReference>
<dbReference type="GO" id="GO:0003677">
    <property type="term" value="F:DNA binding"/>
    <property type="evidence" value="ECO:0007669"/>
    <property type="project" value="UniProtKB-UniRule"/>
</dbReference>
<dbReference type="Proteomes" id="UP000231632">
    <property type="component" value="Unassembled WGS sequence"/>
</dbReference>
<dbReference type="EMBL" id="BDFD01000002">
    <property type="protein sequence ID" value="GAV19450.1"/>
    <property type="molecule type" value="Genomic_DNA"/>
</dbReference>
<dbReference type="STRING" id="1921010.MMIC_P0384"/>
<dbReference type="Gene3D" id="3.30.1310.10">
    <property type="entry name" value="Nucleoid-associated protein YbaB-like domain"/>
    <property type="match status" value="1"/>
</dbReference>
<evidence type="ECO:0000256" key="1">
    <source>
        <dbReference type="ARBA" id="ARBA00023125"/>
    </source>
</evidence>
<evidence type="ECO:0000256" key="3">
    <source>
        <dbReference type="SAM" id="Coils"/>
    </source>
</evidence>
<name>A0A1L8CKM0_9PROT</name>
<keyword evidence="5" id="KW-1185">Reference proteome</keyword>
<dbReference type="PANTHER" id="PTHR33449">
    <property type="entry name" value="NUCLEOID-ASSOCIATED PROTEIN YBAB"/>
    <property type="match status" value="1"/>
</dbReference>
<evidence type="ECO:0000313" key="4">
    <source>
        <dbReference type="EMBL" id="GAV19450.1"/>
    </source>
</evidence>
<dbReference type="OrthoDB" id="9803080at2"/>
<dbReference type="HAMAP" id="MF_00274">
    <property type="entry name" value="DNA_YbaB_EbfC"/>
    <property type="match status" value="1"/>
</dbReference>
<feature type="coiled-coil region" evidence="3">
    <location>
        <begin position="3"/>
        <end position="30"/>
    </location>
</feature>
<comment type="function">
    <text evidence="2">Binds to DNA and alters its conformation. May be involved in regulation of gene expression, nucleoid organization and DNA protection.</text>
</comment>
<dbReference type="GO" id="GO:0043590">
    <property type="term" value="C:bacterial nucleoid"/>
    <property type="evidence" value="ECO:0007669"/>
    <property type="project" value="UniProtKB-UniRule"/>
</dbReference>
<keyword evidence="2" id="KW-0963">Cytoplasm</keyword>
<organism evidence="4 5">
    <name type="scientific">Mariprofundus micogutta</name>
    <dbReference type="NCBI Taxonomy" id="1921010"/>
    <lineage>
        <taxon>Bacteria</taxon>
        <taxon>Pseudomonadati</taxon>
        <taxon>Pseudomonadota</taxon>
        <taxon>Candidatius Mariprofundia</taxon>
        <taxon>Mariprofundales</taxon>
        <taxon>Mariprofundaceae</taxon>
        <taxon>Mariprofundus</taxon>
    </lineage>
</organism>
<keyword evidence="1 2" id="KW-0238">DNA-binding</keyword>
<accession>A0A1L8CKM0</accession>
<proteinExistence type="inferred from homology"/>
<dbReference type="SUPFAM" id="SSF82607">
    <property type="entry name" value="YbaB-like"/>
    <property type="match status" value="1"/>
</dbReference>
<reference evidence="4 5" key="1">
    <citation type="journal article" date="2017" name="Arch. Microbiol.">
        <title>Mariprofundus micogutta sp. nov., a novel iron-oxidizing zetaproteobacterium isolated from a deep-sea hydrothermal field at the Bayonnaise knoll of the Izu-Ogasawara arc, and a description of Mariprofundales ord. nov. and Zetaproteobacteria classis nov.</title>
        <authorList>
            <person name="Makita H."/>
            <person name="Tanaka E."/>
            <person name="Mitsunobu S."/>
            <person name="Miyazaki M."/>
            <person name="Nunoura T."/>
            <person name="Uematsu K."/>
            <person name="Takaki Y."/>
            <person name="Nishi S."/>
            <person name="Shimamura S."/>
            <person name="Takai K."/>
        </authorList>
    </citation>
    <scope>NUCLEOTIDE SEQUENCE [LARGE SCALE GENOMIC DNA]</scope>
    <source>
        <strain evidence="4 5">ET2</strain>
    </source>
</reference>
<dbReference type="NCBIfam" id="TIGR00103">
    <property type="entry name" value="DNA_YbaB_EbfC"/>
    <property type="match status" value="1"/>
</dbReference>
<comment type="subunit">
    <text evidence="2">Homodimer.</text>
</comment>
<gene>
    <name evidence="4" type="ORF">MMIC_P0384</name>
</gene>
<comment type="caution">
    <text evidence="4">The sequence shown here is derived from an EMBL/GenBank/DDBJ whole genome shotgun (WGS) entry which is preliminary data.</text>
</comment>
<dbReference type="PANTHER" id="PTHR33449:SF1">
    <property type="entry name" value="NUCLEOID-ASSOCIATED PROTEIN YBAB"/>
    <property type="match status" value="1"/>
</dbReference>